<dbReference type="OrthoDB" id="6614653at2759"/>
<dbReference type="InterPro" id="IPR005123">
    <property type="entry name" value="Oxoglu/Fe-dep_dioxygenase_dom"/>
</dbReference>
<evidence type="ECO:0000256" key="11">
    <source>
        <dbReference type="ARBA" id="ARBA00023242"/>
    </source>
</evidence>
<comment type="catalytic activity">
    <reaction evidence="12">
        <text>an N(6)-methyl-2'-deoxyadenosine in DNA + 2-oxoglutarate + O2 = a 2'-deoxyadenosine in DNA + formaldehyde + succinate + CO2</text>
        <dbReference type="Rhea" id="RHEA:49524"/>
        <dbReference type="Rhea" id="RHEA-COMP:12418"/>
        <dbReference type="Rhea" id="RHEA-COMP:12419"/>
        <dbReference type="ChEBI" id="CHEBI:15379"/>
        <dbReference type="ChEBI" id="CHEBI:16526"/>
        <dbReference type="ChEBI" id="CHEBI:16810"/>
        <dbReference type="ChEBI" id="CHEBI:16842"/>
        <dbReference type="ChEBI" id="CHEBI:30031"/>
        <dbReference type="ChEBI" id="CHEBI:90615"/>
        <dbReference type="ChEBI" id="CHEBI:90616"/>
        <dbReference type="EC" id="1.14.11.51"/>
    </reaction>
    <physiologicalReaction direction="left-to-right" evidence="12">
        <dbReference type="Rhea" id="RHEA:49525"/>
    </physiologicalReaction>
</comment>
<keyword evidence="18" id="KW-1185">Reference proteome</keyword>
<comment type="similarity">
    <text evidence="3">Belongs to the alkB family.</text>
</comment>
<dbReference type="GO" id="GO:0035513">
    <property type="term" value="P:oxidative RNA demethylation"/>
    <property type="evidence" value="ECO:0007669"/>
    <property type="project" value="TreeGrafter"/>
</dbReference>
<feature type="domain" description="Fe2OG dioxygenase" evidence="16">
    <location>
        <begin position="364"/>
        <end position="474"/>
    </location>
</feature>
<dbReference type="AlphaFoldDB" id="A0A9Q0GHD8"/>
<evidence type="ECO:0000256" key="8">
    <source>
        <dbReference type="ARBA" id="ARBA00023002"/>
    </source>
</evidence>
<sequence>MNRGRGWSRGGGSGSRERPSNPPHRGILHDAVESSSSNGSFISRNGMSRGRGRSGPEVSRVWRVKQDTPPGYECPQKKSLEDAISRTNCVEREENVSHASFGDMKLPENTVHPNSMSHADSKLSSIRFGTLHTQLDCSTKQQRQGAEERSLGEVTSVLNPTLEVRDYHLQKEAQKPLESGANDGNSLAQDPDDTANNRDSGHPGLLPVVQPFDIYLPTRNGVKMLKPSLLAKNREKRNETKNAAGGLNGEVLRPGMVLLKKYLSMADQVKIVEACRSLGLGPGGFYHPAYSNGARLRLKMMCLGRNWDPETGKYEERRPFDGATPPIIPCEFRQLVEKAVKDSRALIEKHTKRSRGEDSIPLLSPNICIVNFYSKTGQLGLHQDKDESQESLRQGLPVVSFSIGDSAEFLYGDQRDVSKAEKVVLESGDVLIFGGRSRHIFHGVNSILPETAPKLLLDQTNLRPGRLNLTFREY</sequence>
<dbReference type="SUPFAM" id="SSF51197">
    <property type="entry name" value="Clavaminate synthase-like"/>
    <property type="match status" value="1"/>
</dbReference>
<feature type="binding site" evidence="14">
    <location>
        <position position="382"/>
    </location>
    <ligand>
        <name>Fe cation</name>
        <dbReference type="ChEBI" id="CHEBI:24875"/>
        <note>catalytic</note>
    </ligand>
</feature>
<organism evidence="17 18">
    <name type="scientific">Turnera subulata</name>
    <dbReference type="NCBI Taxonomy" id="218843"/>
    <lineage>
        <taxon>Eukaryota</taxon>
        <taxon>Viridiplantae</taxon>
        <taxon>Streptophyta</taxon>
        <taxon>Embryophyta</taxon>
        <taxon>Tracheophyta</taxon>
        <taxon>Spermatophyta</taxon>
        <taxon>Magnoliopsida</taxon>
        <taxon>eudicotyledons</taxon>
        <taxon>Gunneridae</taxon>
        <taxon>Pentapetalae</taxon>
        <taxon>rosids</taxon>
        <taxon>fabids</taxon>
        <taxon>Malpighiales</taxon>
        <taxon>Passifloraceae</taxon>
        <taxon>Turnera</taxon>
    </lineage>
</organism>
<dbReference type="GO" id="GO:0035516">
    <property type="term" value="F:broad specificity oxidative DNA demethylase activity"/>
    <property type="evidence" value="ECO:0007669"/>
    <property type="project" value="TreeGrafter"/>
</dbReference>
<evidence type="ECO:0000256" key="3">
    <source>
        <dbReference type="ARBA" id="ARBA00007879"/>
    </source>
</evidence>
<feature type="compositionally biased region" description="Low complexity" evidence="15">
    <location>
        <begin position="34"/>
        <end position="48"/>
    </location>
</feature>
<dbReference type="GO" id="GO:0005634">
    <property type="term" value="C:nucleus"/>
    <property type="evidence" value="ECO:0007669"/>
    <property type="project" value="UniProtKB-SubCell"/>
</dbReference>
<dbReference type="GO" id="GO:0006281">
    <property type="term" value="P:DNA repair"/>
    <property type="evidence" value="ECO:0007669"/>
    <property type="project" value="UniProtKB-KW"/>
</dbReference>
<evidence type="ECO:0000256" key="14">
    <source>
        <dbReference type="PIRSR" id="PIRSR604574-2"/>
    </source>
</evidence>
<evidence type="ECO:0000256" key="2">
    <source>
        <dbReference type="ARBA" id="ARBA00004496"/>
    </source>
</evidence>
<evidence type="ECO:0000313" key="17">
    <source>
        <dbReference type="EMBL" id="KAJ4849821.1"/>
    </source>
</evidence>
<dbReference type="PROSITE" id="PS51471">
    <property type="entry name" value="FE2OG_OXY"/>
    <property type="match status" value="1"/>
</dbReference>
<evidence type="ECO:0000256" key="4">
    <source>
        <dbReference type="ARBA" id="ARBA00022490"/>
    </source>
</evidence>
<keyword evidence="10" id="KW-0234">DNA repair</keyword>
<keyword evidence="5 14" id="KW-0479">Metal-binding</keyword>
<accession>A0A9Q0GHD8</accession>
<dbReference type="PANTHER" id="PTHR16557">
    <property type="entry name" value="ALKYLATED DNA REPAIR PROTEIN ALKB-RELATED"/>
    <property type="match status" value="1"/>
</dbReference>
<comment type="caution">
    <text evidence="17">The sequence shown here is derived from an EMBL/GenBank/DDBJ whole genome shotgun (WGS) entry which is preliminary data.</text>
</comment>
<dbReference type="GO" id="GO:0035515">
    <property type="term" value="F:oxidative RNA demethylase activity"/>
    <property type="evidence" value="ECO:0007669"/>
    <property type="project" value="TreeGrafter"/>
</dbReference>
<name>A0A9Q0GHD8_9ROSI</name>
<dbReference type="EC" id="1.14.11.51" evidence="13"/>
<dbReference type="PANTHER" id="PTHR16557:SF2">
    <property type="entry name" value="NUCLEIC ACID DIOXYGENASE ALKBH1"/>
    <property type="match status" value="1"/>
</dbReference>
<evidence type="ECO:0000256" key="13">
    <source>
        <dbReference type="ARBA" id="ARBA00066586"/>
    </source>
</evidence>
<keyword evidence="4" id="KW-0963">Cytoplasm</keyword>
<dbReference type="Pfam" id="PF13532">
    <property type="entry name" value="2OG-FeII_Oxy_2"/>
    <property type="match status" value="1"/>
</dbReference>
<evidence type="ECO:0000256" key="1">
    <source>
        <dbReference type="ARBA" id="ARBA00004123"/>
    </source>
</evidence>
<evidence type="ECO:0000256" key="12">
    <source>
        <dbReference type="ARBA" id="ARBA00052047"/>
    </source>
</evidence>
<comment type="subcellular location">
    <subcellularLocation>
        <location evidence="2">Cytoplasm</location>
    </subcellularLocation>
    <subcellularLocation>
        <location evidence="1">Nucleus</location>
    </subcellularLocation>
</comment>
<gene>
    <name evidence="17" type="ORF">Tsubulata_040646</name>
</gene>
<keyword evidence="9 14" id="KW-0408">Iron</keyword>
<keyword evidence="11" id="KW-0539">Nucleus</keyword>
<comment type="cofactor">
    <cofactor evidence="14">
        <name>Fe(2+)</name>
        <dbReference type="ChEBI" id="CHEBI:29033"/>
    </cofactor>
    <text evidence="14">Binds 1 Fe(2+) ion per subunit.</text>
</comment>
<dbReference type="Proteomes" id="UP001141552">
    <property type="component" value="Unassembled WGS sequence"/>
</dbReference>
<dbReference type="GO" id="GO:0141131">
    <property type="term" value="F:DNA N6-methyladenine demethylase activity"/>
    <property type="evidence" value="ECO:0007669"/>
    <property type="project" value="UniProtKB-EC"/>
</dbReference>
<evidence type="ECO:0000256" key="5">
    <source>
        <dbReference type="ARBA" id="ARBA00022723"/>
    </source>
</evidence>
<evidence type="ECO:0000256" key="6">
    <source>
        <dbReference type="ARBA" id="ARBA00022763"/>
    </source>
</evidence>
<dbReference type="GO" id="GO:0008198">
    <property type="term" value="F:ferrous iron binding"/>
    <property type="evidence" value="ECO:0007669"/>
    <property type="project" value="TreeGrafter"/>
</dbReference>
<dbReference type="Gene3D" id="2.60.120.590">
    <property type="entry name" value="Alpha-ketoglutarate-dependent dioxygenase AlkB-like"/>
    <property type="match status" value="1"/>
</dbReference>
<feature type="region of interest" description="Disordered" evidence="15">
    <location>
        <begin position="1"/>
        <end position="76"/>
    </location>
</feature>
<feature type="region of interest" description="Disordered" evidence="15">
    <location>
        <begin position="175"/>
        <end position="204"/>
    </location>
</feature>
<evidence type="ECO:0000256" key="9">
    <source>
        <dbReference type="ARBA" id="ARBA00023004"/>
    </source>
</evidence>
<feature type="binding site" evidence="14">
    <location>
        <position position="442"/>
    </location>
    <ligand>
        <name>Fe cation</name>
        <dbReference type="ChEBI" id="CHEBI:24875"/>
        <note>catalytic</note>
    </ligand>
</feature>
<keyword evidence="8" id="KW-0560">Oxidoreductase</keyword>
<dbReference type="EMBL" id="JAKUCV010000488">
    <property type="protein sequence ID" value="KAJ4849821.1"/>
    <property type="molecule type" value="Genomic_DNA"/>
</dbReference>
<dbReference type="GO" id="GO:0005737">
    <property type="term" value="C:cytoplasm"/>
    <property type="evidence" value="ECO:0007669"/>
    <property type="project" value="UniProtKB-SubCell"/>
</dbReference>
<evidence type="ECO:0000256" key="7">
    <source>
        <dbReference type="ARBA" id="ARBA00022964"/>
    </source>
</evidence>
<reference evidence="17" key="1">
    <citation type="submission" date="2022-02" db="EMBL/GenBank/DDBJ databases">
        <authorList>
            <person name="Henning P.M."/>
            <person name="McCubbin A.G."/>
            <person name="Shore J.S."/>
        </authorList>
    </citation>
    <scope>NUCLEOTIDE SEQUENCE</scope>
    <source>
        <strain evidence="17">F60SS</strain>
        <tissue evidence="17">Leaves</tissue>
    </source>
</reference>
<dbReference type="FunFam" id="2.60.120.590:FF:000013">
    <property type="entry name" value="2-oxoglutarate-dependent dioxygenase family protein"/>
    <property type="match status" value="1"/>
</dbReference>
<reference evidence="17" key="2">
    <citation type="journal article" date="2023" name="Plants (Basel)">
        <title>Annotation of the Turnera subulata (Passifloraceae) Draft Genome Reveals the S-Locus Evolved after the Divergence of Turneroideae from Passifloroideae in a Stepwise Manner.</title>
        <authorList>
            <person name="Henning P.M."/>
            <person name="Roalson E.H."/>
            <person name="Mir W."/>
            <person name="McCubbin A.G."/>
            <person name="Shore J.S."/>
        </authorList>
    </citation>
    <scope>NUCLEOTIDE SEQUENCE</scope>
    <source>
        <strain evidence="17">F60SS</strain>
    </source>
</reference>
<protein>
    <recommendedName>
        <fullName evidence="13">DNA N(6)-methyladenine demethylase</fullName>
        <ecNumber evidence="13">1.14.11.51</ecNumber>
    </recommendedName>
</protein>
<proteinExistence type="inferred from homology"/>
<feature type="binding site" evidence="14">
    <location>
        <position position="384"/>
    </location>
    <ligand>
        <name>Fe cation</name>
        <dbReference type="ChEBI" id="CHEBI:24875"/>
        <note>catalytic</note>
    </ligand>
</feature>
<keyword evidence="6" id="KW-0227">DNA damage</keyword>
<dbReference type="InterPro" id="IPR027450">
    <property type="entry name" value="AlkB-like"/>
</dbReference>
<dbReference type="InterPro" id="IPR004574">
    <property type="entry name" value="Alkb"/>
</dbReference>
<evidence type="ECO:0000256" key="15">
    <source>
        <dbReference type="SAM" id="MobiDB-lite"/>
    </source>
</evidence>
<dbReference type="InterPro" id="IPR037151">
    <property type="entry name" value="AlkB-like_sf"/>
</dbReference>
<evidence type="ECO:0000313" key="18">
    <source>
        <dbReference type="Proteomes" id="UP001141552"/>
    </source>
</evidence>
<keyword evidence="7" id="KW-0223">Dioxygenase</keyword>
<evidence type="ECO:0000259" key="16">
    <source>
        <dbReference type="PROSITE" id="PS51471"/>
    </source>
</evidence>
<evidence type="ECO:0000256" key="10">
    <source>
        <dbReference type="ARBA" id="ARBA00023204"/>
    </source>
</evidence>